<proteinExistence type="inferred from homology"/>
<dbReference type="PANTHER" id="PTHR12161">
    <property type="entry name" value="IST1 FAMILY MEMBER"/>
    <property type="match status" value="1"/>
</dbReference>
<name>A0A6A4QRA2_LUPAL</name>
<protein>
    <submittedName>
        <fullName evidence="4">Putative vacuolar protein sorting-associated protein Ist1</fullName>
    </submittedName>
</protein>
<dbReference type="FunFam" id="1.20.1260.60:FF:000002">
    <property type="entry name" value="Vacuolar protein sorting-associated protein IST1"/>
    <property type="match status" value="1"/>
</dbReference>
<keyword evidence="3" id="KW-1133">Transmembrane helix</keyword>
<dbReference type="AlphaFoldDB" id="A0A6A4QRA2"/>
<organism evidence="4 5">
    <name type="scientific">Lupinus albus</name>
    <name type="common">White lupine</name>
    <name type="synonym">Lupinus termis</name>
    <dbReference type="NCBI Taxonomy" id="3870"/>
    <lineage>
        <taxon>Eukaryota</taxon>
        <taxon>Viridiplantae</taxon>
        <taxon>Streptophyta</taxon>
        <taxon>Embryophyta</taxon>
        <taxon>Tracheophyta</taxon>
        <taxon>Spermatophyta</taxon>
        <taxon>Magnoliopsida</taxon>
        <taxon>eudicotyledons</taxon>
        <taxon>Gunneridae</taxon>
        <taxon>Pentapetalae</taxon>
        <taxon>rosids</taxon>
        <taxon>fabids</taxon>
        <taxon>Fabales</taxon>
        <taxon>Fabaceae</taxon>
        <taxon>Papilionoideae</taxon>
        <taxon>50 kb inversion clade</taxon>
        <taxon>genistoids sensu lato</taxon>
        <taxon>core genistoids</taxon>
        <taxon>Genisteae</taxon>
        <taxon>Lupinus</taxon>
    </lineage>
</organism>
<gene>
    <name evidence="4" type="ORF">Lalb_Chr03g0029291</name>
</gene>
<evidence type="ECO:0000256" key="1">
    <source>
        <dbReference type="ARBA" id="ARBA00005536"/>
    </source>
</evidence>
<dbReference type="Gene3D" id="1.20.1260.60">
    <property type="entry name" value="Vacuolar protein sorting-associated protein Ist1"/>
    <property type="match status" value="1"/>
</dbReference>
<feature type="region of interest" description="Disordered" evidence="2">
    <location>
        <begin position="534"/>
        <end position="559"/>
    </location>
</feature>
<dbReference type="InterPro" id="IPR042277">
    <property type="entry name" value="IST1-like"/>
</dbReference>
<keyword evidence="3" id="KW-0812">Transmembrane</keyword>
<comment type="similarity">
    <text evidence="1">Belongs to the IST1 family.</text>
</comment>
<evidence type="ECO:0000256" key="3">
    <source>
        <dbReference type="SAM" id="Phobius"/>
    </source>
</evidence>
<dbReference type="PANTHER" id="PTHR12161:SF44">
    <property type="entry name" value="REGULATOR OF VPS4 ACTIVITY IN THE MVB PATHWAY PROTEIN"/>
    <property type="match status" value="1"/>
</dbReference>
<reference evidence="5" key="1">
    <citation type="journal article" date="2020" name="Nat. Commun.">
        <title>Genome sequence of the cluster root forming white lupin.</title>
        <authorList>
            <person name="Hufnagel B."/>
            <person name="Marques A."/>
            <person name="Soriano A."/>
            <person name="Marques L."/>
            <person name="Divol F."/>
            <person name="Doumas P."/>
            <person name="Sallet E."/>
            <person name="Mancinotti D."/>
            <person name="Carrere S."/>
            <person name="Marande W."/>
            <person name="Arribat S."/>
            <person name="Keller J."/>
            <person name="Huneau C."/>
            <person name="Blein T."/>
            <person name="Aime D."/>
            <person name="Laguerre M."/>
            <person name="Taylor J."/>
            <person name="Schubert V."/>
            <person name="Nelson M."/>
            <person name="Geu-Flores F."/>
            <person name="Crespi M."/>
            <person name="Gallardo-Guerrero K."/>
            <person name="Delaux P.-M."/>
            <person name="Salse J."/>
            <person name="Berges H."/>
            <person name="Guyot R."/>
            <person name="Gouzy J."/>
            <person name="Peret B."/>
        </authorList>
    </citation>
    <scope>NUCLEOTIDE SEQUENCE [LARGE SCALE GENOMIC DNA]</scope>
    <source>
        <strain evidence="5">cv. Amiga</strain>
    </source>
</reference>
<evidence type="ECO:0000313" key="4">
    <source>
        <dbReference type="EMBL" id="KAE9616858.1"/>
    </source>
</evidence>
<evidence type="ECO:0000256" key="2">
    <source>
        <dbReference type="SAM" id="MobiDB-lite"/>
    </source>
</evidence>
<dbReference type="Pfam" id="PF03398">
    <property type="entry name" value="Ist1"/>
    <property type="match status" value="1"/>
</dbReference>
<sequence>MHVSTFISLSYYTHILLLIHTTFIMFCNIFFGWSKASKCKKSLQRARCKLRQVKNRRETMIKYIRKDLAELIHNGYEDAALNRVNQLIQDERLAIAYEMLDNFCEFILMKLSYIRRNKDCPQDINEAVSSLIFASARCGDLSELRVIRKLFGQRYGHEFATAAVELYPGNLVNKQLQENLSVKSVSDDLKNKVIDEIALDKYQPPEVLAIEYLSDWQKLQEKEDKMFQLVECDAKANDTISGCKINGLEVQDIERYGICSNSSITNSSDNFSLPESCLIDNSALVSTVQNYPPYLSYPLQEKVKEVEEFHEPFPLATCDFQNKVEKMALVPYSEILSFPSCAKAMVDYVDDIDEYQFYASEDDSCQRDKTQFGYDESDMDGDDLTRDKSSIMSFRKKKQEPKKRSRRRSVLLKGQGIMEIGYLIYYHKPYRKMEKPLVEGIPKSSYPKMRLKQHSFSEKGKSLNSDICDCSLDQPCYCCFYTDQYYLEDLSVKPKRGIKDAHVEQEIVLSELCHGESSKGMALVTIPQKQNCESYNQSGKPNTKGSYASAKSSNPRTYGSLKRTEIAPSYSRALTIPLERSKNCEDKILRTCSCPIPRPKHVHPKLPNYDDIVANFTSLKREHQENKAFCKEQMK</sequence>
<accession>A0A6A4QRA2</accession>
<keyword evidence="5" id="KW-1185">Reference proteome</keyword>
<dbReference type="InterPro" id="IPR005061">
    <property type="entry name" value="Ist1"/>
</dbReference>
<dbReference type="EMBL" id="WOCE01000003">
    <property type="protein sequence ID" value="KAE9616858.1"/>
    <property type="molecule type" value="Genomic_DNA"/>
</dbReference>
<evidence type="ECO:0000313" key="5">
    <source>
        <dbReference type="Proteomes" id="UP000447434"/>
    </source>
</evidence>
<dbReference type="Proteomes" id="UP000447434">
    <property type="component" value="Chromosome 3"/>
</dbReference>
<dbReference type="GO" id="GO:0015031">
    <property type="term" value="P:protein transport"/>
    <property type="evidence" value="ECO:0007669"/>
    <property type="project" value="InterPro"/>
</dbReference>
<feature type="transmembrane region" description="Helical" evidence="3">
    <location>
        <begin position="12"/>
        <end position="33"/>
    </location>
</feature>
<comment type="caution">
    <text evidence="4">The sequence shown here is derived from an EMBL/GenBank/DDBJ whole genome shotgun (WGS) entry which is preliminary data.</text>
</comment>
<feature type="compositionally biased region" description="Polar residues" evidence="2">
    <location>
        <begin position="534"/>
        <end position="557"/>
    </location>
</feature>
<keyword evidence="3" id="KW-0472">Membrane</keyword>
<dbReference type="OrthoDB" id="29853at2759"/>